<dbReference type="EMBL" id="UINC01140984">
    <property type="protein sequence ID" value="SVD28457.1"/>
    <property type="molecule type" value="Genomic_DNA"/>
</dbReference>
<dbReference type="AlphaFoldDB" id="A0A382U3B1"/>
<organism evidence="1">
    <name type="scientific">marine metagenome</name>
    <dbReference type="NCBI Taxonomy" id="408172"/>
    <lineage>
        <taxon>unclassified sequences</taxon>
        <taxon>metagenomes</taxon>
        <taxon>ecological metagenomes</taxon>
    </lineage>
</organism>
<name>A0A382U3B1_9ZZZZ</name>
<sequence length="24" mass="2820">MVCISANDEYIKKIDEGKRNNICY</sequence>
<protein>
    <submittedName>
        <fullName evidence="1">Uncharacterized protein</fullName>
    </submittedName>
</protein>
<accession>A0A382U3B1</accession>
<reference evidence="1" key="1">
    <citation type="submission" date="2018-05" db="EMBL/GenBank/DDBJ databases">
        <authorList>
            <person name="Lanie J.A."/>
            <person name="Ng W.-L."/>
            <person name="Kazmierczak K.M."/>
            <person name="Andrzejewski T.M."/>
            <person name="Davidsen T.M."/>
            <person name="Wayne K.J."/>
            <person name="Tettelin H."/>
            <person name="Glass J.I."/>
            <person name="Rusch D."/>
            <person name="Podicherti R."/>
            <person name="Tsui H.-C.T."/>
            <person name="Winkler M.E."/>
        </authorList>
    </citation>
    <scope>NUCLEOTIDE SEQUENCE</scope>
</reference>
<evidence type="ECO:0000313" key="1">
    <source>
        <dbReference type="EMBL" id="SVD28457.1"/>
    </source>
</evidence>
<feature type="non-terminal residue" evidence="1">
    <location>
        <position position="24"/>
    </location>
</feature>
<proteinExistence type="predicted"/>
<gene>
    <name evidence="1" type="ORF">METZ01_LOCUS381311</name>
</gene>